<dbReference type="PANTHER" id="PTHR23149:SF9">
    <property type="entry name" value="G PATCH DOMAIN-CONTAINING PROTEIN 4"/>
    <property type="match status" value="1"/>
</dbReference>
<dbReference type="SMART" id="SM00443">
    <property type="entry name" value="G_patch"/>
    <property type="match status" value="1"/>
</dbReference>
<feature type="compositionally biased region" description="Acidic residues" evidence="1">
    <location>
        <begin position="185"/>
        <end position="201"/>
    </location>
</feature>
<dbReference type="GO" id="GO:0003676">
    <property type="term" value="F:nucleic acid binding"/>
    <property type="evidence" value="ECO:0007669"/>
    <property type="project" value="InterPro"/>
</dbReference>
<feature type="compositionally biased region" description="Basic and acidic residues" evidence="1">
    <location>
        <begin position="287"/>
        <end position="315"/>
    </location>
</feature>
<keyword evidence="4" id="KW-1185">Reference proteome</keyword>
<name>A0AAD5KKD8_9FUNG</name>
<feature type="region of interest" description="Disordered" evidence="1">
    <location>
        <begin position="19"/>
        <end position="46"/>
    </location>
</feature>
<dbReference type="InterPro" id="IPR000467">
    <property type="entry name" value="G_patch_dom"/>
</dbReference>
<evidence type="ECO:0000259" key="2">
    <source>
        <dbReference type="PROSITE" id="PS50174"/>
    </source>
</evidence>
<dbReference type="Pfam" id="PF01585">
    <property type="entry name" value="G-patch"/>
    <property type="match status" value="1"/>
</dbReference>
<dbReference type="GO" id="GO:0005730">
    <property type="term" value="C:nucleolus"/>
    <property type="evidence" value="ECO:0007669"/>
    <property type="project" value="TreeGrafter"/>
</dbReference>
<feature type="domain" description="G-patch" evidence="2">
    <location>
        <begin position="6"/>
        <end position="52"/>
    </location>
</feature>
<feature type="region of interest" description="Disordered" evidence="1">
    <location>
        <begin position="161"/>
        <end position="205"/>
    </location>
</feature>
<feature type="compositionally biased region" description="Basic residues" evidence="1">
    <location>
        <begin position="316"/>
        <end position="327"/>
    </location>
</feature>
<sequence>MLEKWDDSFAKNQLEKYGWKNGEGLGKNKHGNAKHISVKVKNDTKGVGKNQEQWDFAWWDHLYNKSASSVSVEKDTEANEIRIATKKKSENRKSETGILSTYRPTAQGKSSKKQQPEQEESSSSSMAAMADQANLMDSVKSVHSTMAQTIARSSLYGGFVKSSSTLLPSSETSTPKSTSSSNTNSDEEEDNNNEDSDDDDGKDYSIKMTDAELFAACEGRTARKGGLGLVEQKGKYARVMQDYLAHSNKDDESSNVTATTTIKRKREEQEDGDASCKVEKKKNKSKEKKEKKEKKNKEKKEKKEKSKKKDKEEKKDKKKKSKKEKKA</sequence>
<feature type="compositionally biased region" description="Polar residues" evidence="1">
    <location>
        <begin position="97"/>
        <end position="108"/>
    </location>
</feature>
<protein>
    <recommendedName>
        <fullName evidence="2">G-patch domain-containing protein</fullName>
    </recommendedName>
</protein>
<accession>A0AAD5KKD8</accession>
<evidence type="ECO:0000313" key="4">
    <source>
        <dbReference type="Proteomes" id="UP001209540"/>
    </source>
</evidence>
<dbReference type="EMBL" id="JAIXMP010000004">
    <property type="protein sequence ID" value="KAI9274288.1"/>
    <property type="molecule type" value="Genomic_DNA"/>
</dbReference>
<evidence type="ECO:0000313" key="3">
    <source>
        <dbReference type="EMBL" id="KAI9274288.1"/>
    </source>
</evidence>
<feature type="compositionally biased region" description="Low complexity" evidence="1">
    <location>
        <begin position="161"/>
        <end position="184"/>
    </location>
</feature>
<dbReference type="PANTHER" id="PTHR23149">
    <property type="entry name" value="G PATCH DOMAIN CONTAINING PROTEIN"/>
    <property type="match status" value="1"/>
</dbReference>
<reference evidence="3" key="2">
    <citation type="submission" date="2023-02" db="EMBL/GenBank/DDBJ databases">
        <authorList>
            <consortium name="DOE Joint Genome Institute"/>
            <person name="Mondo S.J."/>
            <person name="Chang Y."/>
            <person name="Wang Y."/>
            <person name="Ahrendt S."/>
            <person name="Andreopoulos W."/>
            <person name="Barry K."/>
            <person name="Beard J."/>
            <person name="Benny G.L."/>
            <person name="Blankenship S."/>
            <person name="Bonito G."/>
            <person name="Cuomo C."/>
            <person name="Desiro A."/>
            <person name="Gervers K.A."/>
            <person name="Hundley H."/>
            <person name="Kuo A."/>
            <person name="LaButti K."/>
            <person name="Lang B.F."/>
            <person name="Lipzen A."/>
            <person name="O'Donnell K."/>
            <person name="Pangilinan J."/>
            <person name="Reynolds N."/>
            <person name="Sandor L."/>
            <person name="Smith M.W."/>
            <person name="Tsang A."/>
            <person name="Grigoriev I.V."/>
            <person name="Stajich J.E."/>
            <person name="Spatafora J.W."/>
        </authorList>
    </citation>
    <scope>NUCLEOTIDE SEQUENCE</scope>
    <source>
        <strain evidence="3">RSA 2281</strain>
    </source>
</reference>
<proteinExistence type="predicted"/>
<reference evidence="3" key="1">
    <citation type="journal article" date="2022" name="IScience">
        <title>Evolution of zygomycete secretomes and the origins of terrestrial fungal ecologies.</title>
        <authorList>
            <person name="Chang Y."/>
            <person name="Wang Y."/>
            <person name="Mondo S."/>
            <person name="Ahrendt S."/>
            <person name="Andreopoulos W."/>
            <person name="Barry K."/>
            <person name="Beard J."/>
            <person name="Benny G.L."/>
            <person name="Blankenship S."/>
            <person name="Bonito G."/>
            <person name="Cuomo C."/>
            <person name="Desiro A."/>
            <person name="Gervers K.A."/>
            <person name="Hundley H."/>
            <person name="Kuo A."/>
            <person name="LaButti K."/>
            <person name="Lang B.F."/>
            <person name="Lipzen A."/>
            <person name="O'Donnell K."/>
            <person name="Pangilinan J."/>
            <person name="Reynolds N."/>
            <person name="Sandor L."/>
            <person name="Smith M.E."/>
            <person name="Tsang A."/>
            <person name="Grigoriev I.V."/>
            <person name="Stajich J.E."/>
            <person name="Spatafora J.W."/>
        </authorList>
    </citation>
    <scope>NUCLEOTIDE SEQUENCE</scope>
    <source>
        <strain evidence="3">RSA 2281</strain>
    </source>
</reference>
<dbReference type="AlphaFoldDB" id="A0AAD5KKD8"/>
<feature type="compositionally biased region" description="Basic residues" evidence="1">
    <location>
        <begin position="27"/>
        <end position="38"/>
    </location>
</feature>
<dbReference type="PROSITE" id="PS50174">
    <property type="entry name" value="G_PATCH"/>
    <property type="match status" value="1"/>
</dbReference>
<feature type="region of interest" description="Disordered" evidence="1">
    <location>
        <begin position="68"/>
        <end position="132"/>
    </location>
</feature>
<organism evidence="3 4">
    <name type="scientific">Phascolomyces articulosus</name>
    <dbReference type="NCBI Taxonomy" id="60185"/>
    <lineage>
        <taxon>Eukaryota</taxon>
        <taxon>Fungi</taxon>
        <taxon>Fungi incertae sedis</taxon>
        <taxon>Mucoromycota</taxon>
        <taxon>Mucoromycotina</taxon>
        <taxon>Mucoromycetes</taxon>
        <taxon>Mucorales</taxon>
        <taxon>Lichtheimiaceae</taxon>
        <taxon>Phascolomyces</taxon>
    </lineage>
</organism>
<feature type="region of interest" description="Disordered" evidence="1">
    <location>
        <begin position="245"/>
        <end position="327"/>
    </location>
</feature>
<dbReference type="InterPro" id="IPR050656">
    <property type="entry name" value="PINX1"/>
</dbReference>
<comment type="caution">
    <text evidence="3">The sequence shown here is derived from an EMBL/GenBank/DDBJ whole genome shotgun (WGS) entry which is preliminary data.</text>
</comment>
<gene>
    <name evidence="3" type="ORF">BDA99DRAFT_497071</name>
</gene>
<dbReference type="Proteomes" id="UP001209540">
    <property type="component" value="Unassembled WGS sequence"/>
</dbReference>
<evidence type="ECO:0000256" key="1">
    <source>
        <dbReference type="SAM" id="MobiDB-lite"/>
    </source>
</evidence>